<feature type="compositionally biased region" description="Gly residues" evidence="1">
    <location>
        <begin position="315"/>
        <end position="324"/>
    </location>
</feature>
<sequence>MADTVTAPPDTTTSEGADTAEYTVVTEPSEGADPAPEPKKTSRGRPQALPLLVHGTNATGIAVGIAYGVAGVPGLIAAGAAGAAVGAAALAGRKRSKVSAARKAAAANRSGGGSGRAGGGAGKGGLLGRGGGRGRGGGGAAGGGGRGASGTGSGRRPGGGRHAGGGGSGRGPGGSGGSGSQKNGRGLGGLLGKGGGRGKGGLGGGATSPGANTPKGSGGKNSPGGKNGGGKAGAGQQSRTGKAWQTLKGWGKTRRNNGGAGTGSSGGSSGGSGGTGSGAGGKGTTPAKSRLGRAMQKMRGWAGKLRRSKKNKGSTSGGSSGAGKTGPTTSRIYRMRRLAARKLGHWARCTGAGSLAGLGGLLTLPLGILWGTWRLLTKHRDPLAGFAFPVRTAGRIWRYFFRRSKARHDKEAKADQLNLTVNDPRKDTDPVTGPTLAAGSSVLDGNNSKFALAMRATHSAYTGYSPTSMMEVAAEYAGLPNGIRAAAMAVQQMAVNSDQKYPCSKRAIAKLTEAYQRMVAAAARADNMVALFRYAHKFDIERIVAPRTNEWMWNVTPTGSSASEAAMFQPGRIESGCVLMAVLYRTFEPVHMMQVGAEYQGIGYGLTALADAIQALHQRTRDLYPVDDRVTDELGTLVQMIRAAADDADMAAKLFLEDHRLEISHNVNPRKGPAAESMWNTPR</sequence>
<feature type="compositionally biased region" description="Gly residues" evidence="1">
    <location>
        <begin position="110"/>
        <end position="207"/>
    </location>
</feature>
<evidence type="ECO:0000313" key="3">
    <source>
        <dbReference type="EMBL" id="MDU9001247.1"/>
    </source>
</evidence>
<comment type="caution">
    <text evidence="3">The sequence shown here is derived from an EMBL/GenBank/DDBJ whole genome shotgun (WGS) entry which is preliminary data.</text>
</comment>
<keyword evidence="3" id="KW-0614">Plasmid</keyword>
<feature type="transmembrane region" description="Helical" evidence="2">
    <location>
        <begin position="75"/>
        <end position="92"/>
    </location>
</feature>
<dbReference type="EMBL" id="JARAKF010000003">
    <property type="protein sequence ID" value="MDU9001247.1"/>
    <property type="molecule type" value="Genomic_DNA"/>
</dbReference>
<evidence type="ECO:0000256" key="1">
    <source>
        <dbReference type="SAM" id="MobiDB-lite"/>
    </source>
</evidence>
<geneLocation type="plasmid" evidence="3">
    <name>unnamed1</name>
</geneLocation>
<feature type="region of interest" description="Disordered" evidence="1">
    <location>
        <begin position="102"/>
        <end position="331"/>
    </location>
</feature>
<feature type="transmembrane region" description="Helical" evidence="2">
    <location>
        <begin position="48"/>
        <end position="69"/>
    </location>
</feature>
<feature type="region of interest" description="Disordered" evidence="1">
    <location>
        <begin position="1"/>
        <end position="47"/>
    </location>
</feature>
<keyword evidence="2" id="KW-0472">Membrane</keyword>
<evidence type="ECO:0000256" key="2">
    <source>
        <dbReference type="SAM" id="Phobius"/>
    </source>
</evidence>
<name>A0ABU3V503_9ACTN</name>
<dbReference type="PANTHER" id="PTHR40903">
    <property type="entry name" value="GLYCINE-RICH CELL WALL STRUCTURAL PROTEIN 1-LIKE"/>
    <property type="match status" value="1"/>
</dbReference>
<keyword evidence="2" id="KW-1133">Transmembrane helix</keyword>
<keyword evidence="4" id="KW-1185">Reference proteome</keyword>
<feature type="region of interest" description="Disordered" evidence="1">
    <location>
        <begin position="411"/>
        <end position="439"/>
    </location>
</feature>
<proteinExistence type="predicted"/>
<feature type="compositionally biased region" description="Gly residues" evidence="1">
    <location>
        <begin position="216"/>
        <end position="233"/>
    </location>
</feature>
<dbReference type="RefSeq" id="WP_316738418.1">
    <property type="nucleotide sequence ID" value="NZ_JARAKF010000003.1"/>
</dbReference>
<gene>
    <name evidence="3" type="ORF">PU648_55185</name>
</gene>
<feature type="transmembrane region" description="Helical" evidence="2">
    <location>
        <begin position="346"/>
        <end position="371"/>
    </location>
</feature>
<organism evidence="3 4">
    <name type="scientific">Streptomyces mirabilis</name>
    <dbReference type="NCBI Taxonomy" id="68239"/>
    <lineage>
        <taxon>Bacteria</taxon>
        <taxon>Bacillati</taxon>
        <taxon>Actinomycetota</taxon>
        <taxon>Actinomycetes</taxon>
        <taxon>Kitasatosporales</taxon>
        <taxon>Streptomycetaceae</taxon>
        <taxon>Streptomyces</taxon>
    </lineage>
</organism>
<keyword evidence="2" id="KW-0812">Transmembrane</keyword>
<accession>A0ABU3V503</accession>
<protein>
    <submittedName>
        <fullName evidence="3">Uncharacterized protein</fullName>
    </submittedName>
</protein>
<dbReference type="PANTHER" id="PTHR40903:SF1">
    <property type="entry name" value="HYPHALLY REGULATED CELL WALL PROTEIN 3"/>
    <property type="match status" value="1"/>
</dbReference>
<dbReference type="Proteomes" id="UP001257627">
    <property type="component" value="Unassembled WGS sequence"/>
</dbReference>
<evidence type="ECO:0000313" key="4">
    <source>
        <dbReference type="Proteomes" id="UP001257627"/>
    </source>
</evidence>
<feature type="compositionally biased region" description="Gly residues" evidence="1">
    <location>
        <begin position="258"/>
        <end position="283"/>
    </location>
</feature>
<reference evidence="3 4" key="1">
    <citation type="submission" date="2023-02" db="EMBL/GenBank/DDBJ databases">
        <authorList>
            <person name="Maleckis M."/>
        </authorList>
    </citation>
    <scope>NUCLEOTIDE SEQUENCE [LARGE SCALE GENOMIC DNA]</scope>
    <source>
        <strain evidence="3 4">P8-A2</strain>
        <plasmid evidence="3">unnamed1</plasmid>
    </source>
</reference>
<feature type="compositionally biased region" description="Low complexity" evidence="1">
    <location>
        <begin position="1"/>
        <end position="13"/>
    </location>
</feature>